<keyword evidence="4 7" id="KW-0812">Transmembrane</keyword>
<feature type="domain" description="Chitin synthase N-terminal" evidence="9">
    <location>
        <begin position="153"/>
        <end position="220"/>
    </location>
</feature>
<evidence type="ECO:0000313" key="10">
    <source>
        <dbReference type="EMBL" id="TPX61871.1"/>
    </source>
</evidence>
<dbReference type="GO" id="GO:0006031">
    <property type="term" value="P:chitin biosynthetic process"/>
    <property type="evidence" value="ECO:0007669"/>
    <property type="project" value="UniProtKB-UniRule"/>
</dbReference>
<reference evidence="10 11" key="1">
    <citation type="journal article" date="2019" name="Sci. Rep.">
        <title>Comparative genomics of chytrid fungi reveal insights into the obligate biotrophic and pathogenic lifestyle of Synchytrium endobioticum.</title>
        <authorList>
            <person name="van de Vossenberg B.T.L.H."/>
            <person name="Warris S."/>
            <person name="Nguyen H.D.T."/>
            <person name="van Gent-Pelzer M.P.E."/>
            <person name="Joly D.L."/>
            <person name="van de Geest H.C."/>
            <person name="Bonants P.J.M."/>
            <person name="Smith D.S."/>
            <person name="Levesque C.A."/>
            <person name="van der Lee T.A.J."/>
        </authorList>
    </citation>
    <scope>NUCLEOTIDE SEQUENCE [LARGE SCALE GENOMIC DNA]</scope>
    <source>
        <strain evidence="10 11">CBS 809.83</strain>
    </source>
</reference>
<keyword evidence="7" id="KW-1003">Cell membrane</keyword>
<feature type="compositionally biased region" description="Low complexity" evidence="8">
    <location>
        <begin position="32"/>
        <end position="49"/>
    </location>
</feature>
<accession>A0A507EDH4</accession>
<dbReference type="EC" id="2.4.1.16" evidence="2 7"/>
<keyword evidence="3 7" id="KW-0328">Glycosyltransferase</keyword>
<evidence type="ECO:0000256" key="7">
    <source>
        <dbReference type="RuleBase" id="RU366040"/>
    </source>
</evidence>
<dbReference type="Pfam" id="PF08407">
    <property type="entry name" value="Chitin_synth_1N"/>
    <property type="match status" value="1"/>
</dbReference>
<feature type="transmembrane region" description="Helical" evidence="7">
    <location>
        <begin position="827"/>
        <end position="847"/>
    </location>
</feature>
<keyword evidence="5 7" id="KW-1133">Transmembrane helix</keyword>
<evidence type="ECO:0000256" key="6">
    <source>
        <dbReference type="ARBA" id="ARBA00023136"/>
    </source>
</evidence>
<keyword evidence="7" id="KW-0808">Transferase</keyword>
<keyword evidence="6 7" id="KW-0472">Membrane</keyword>
<proteinExistence type="inferred from homology"/>
<feature type="region of interest" description="Disordered" evidence="8">
    <location>
        <begin position="1"/>
        <end position="86"/>
    </location>
</feature>
<comment type="caution">
    <text evidence="10">The sequence shown here is derived from an EMBL/GenBank/DDBJ whole genome shotgun (WGS) entry which is preliminary data.</text>
</comment>
<feature type="compositionally biased region" description="Low complexity" evidence="8">
    <location>
        <begin position="61"/>
        <end position="79"/>
    </location>
</feature>
<dbReference type="SUPFAM" id="SSF53448">
    <property type="entry name" value="Nucleotide-diphospho-sugar transferases"/>
    <property type="match status" value="1"/>
</dbReference>
<feature type="transmembrane region" description="Helical" evidence="7">
    <location>
        <begin position="726"/>
        <end position="743"/>
    </location>
</feature>
<evidence type="ECO:0000256" key="4">
    <source>
        <dbReference type="ARBA" id="ARBA00022692"/>
    </source>
</evidence>
<comment type="function">
    <text evidence="7">Polymerizes chitin, a structural polymer of the cell wall and septum, by transferring the sugar moiety of UDP-GlcNAc to the non-reducing end of the growing chitin polymer.</text>
</comment>
<dbReference type="Proteomes" id="UP000318582">
    <property type="component" value="Unassembled WGS sequence"/>
</dbReference>
<evidence type="ECO:0000259" key="9">
    <source>
        <dbReference type="Pfam" id="PF08407"/>
    </source>
</evidence>
<comment type="subcellular location">
    <subcellularLocation>
        <location evidence="7">Cell membrane</location>
        <topology evidence="7">Multi-pass membrane protein</topology>
    </subcellularLocation>
    <subcellularLocation>
        <location evidence="1">Membrane</location>
        <topology evidence="1">Multi-pass membrane protein</topology>
    </subcellularLocation>
</comment>
<keyword evidence="11" id="KW-1185">Reference proteome</keyword>
<feature type="transmembrane region" description="Helical" evidence="7">
    <location>
        <begin position="867"/>
        <end position="891"/>
    </location>
</feature>
<dbReference type="InterPro" id="IPR004835">
    <property type="entry name" value="Chitin_synth"/>
</dbReference>
<comment type="catalytic activity">
    <reaction evidence="7">
        <text>[(1-&gt;4)-N-acetyl-beta-D-glucosaminyl](n) + UDP-N-acetyl-alpha-D-glucosamine = [(1-&gt;4)-N-acetyl-beta-D-glucosaminyl](n+1) + UDP + H(+)</text>
        <dbReference type="Rhea" id="RHEA:16637"/>
        <dbReference type="Rhea" id="RHEA-COMP:9593"/>
        <dbReference type="Rhea" id="RHEA-COMP:9595"/>
        <dbReference type="ChEBI" id="CHEBI:15378"/>
        <dbReference type="ChEBI" id="CHEBI:17029"/>
        <dbReference type="ChEBI" id="CHEBI:57705"/>
        <dbReference type="ChEBI" id="CHEBI:58223"/>
        <dbReference type="EC" id="2.4.1.16"/>
    </reaction>
</comment>
<evidence type="ECO:0000313" key="11">
    <source>
        <dbReference type="Proteomes" id="UP000318582"/>
    </source>
</evidence>
<dbReference type="GO" id="GO:0030428">
    <property type="term" value="C:cell septum"/>
    <property type="evidence" value="ECO:0007669"/>
    <property type="project" value="TreeGrafter"/>
</dbReference>
<feature type="transmembrane region" description="Helical" evidence="7">
    <location>
        <begin position="569"/>
        <end position="590"/>
    </location>
</feature>
<protein>
    <recommendedName>
        <fullName evidence="2 7">Chitin synthase</fullName>
        <ecNumber evidence="2 7">2.4.1.16</ecNumber>
    </recommendedName>
</protein>
<dbReference type="Pfam" id="PF01644">
    <property type="entry name" value="Chitin_synth_1"/>
    <property type="match status" value="1"/>
</dbReference>
<evidence type="ECO:0000256" key="5">
    <source>
        <dbReference type="ARBA" id="ARBA00022989"/>
    </source>
</evidence>
<dbReference type="InterPro" id="IPR029044">
    <property type="entry name" value="Nucleotide-diphossugar_trans"/>
</dbReference>
<keyword evidence="7" id="KW-0961">Cell wall biogenesis/degradation</keyword>
<sequence>MSYNNPPPARYAQRPPARIQQPNAHLNPPPRSYTQSSSGSSAPSYRSQPQPALPATSRGGPYSPHVQQPQPQQIPSPRSGYAPSERSLPYAAPAAAPVHPLNGSNYGGSNAGYQDPRGYMPPPPPPTGFLGGQPQFAGAPGGGMGGDPFARKRTVRKIPLTPQGNLVLDIPVSDRVLQNGKYRSEEEFTHMRYTAVTCTADEFSAKGYSLRQQDYSRHTEIFIVVTMYNEDDALFCKSMNAIMKNIAHLCTRSRSKTWGAEGWKKVVVCIVSDGRTKVNRRVLDVLGLMGVYQDGVMKDHVNEKPVTAHLFEYTTQVAVDSNLTMKGHEKGFVPVQILFCLKEKNAKKINSHRWFFNAFGPLVRPNICMLIDVGTKAQETALYHLWKAFDRDPAIGGACGEIYAELGTGCSNLLNPIVAAQNFEYKMSNILDKPLESVCGYISVLPGAFSAYRYIALQGKPLTQYFKGETMHGGASVSTANMYLAEDRILCFELVTKRDQAWLLKYVKSAKAETDVPDNVPEFISQRRRWLNGSFFAGVHALQHWYHIFRSGHSLPRKLLLLLEFNYNAIMTVFNWFGLAFFYLTFYFLANTGTGEADNQSVSSNPFGKDGDKIFDVLRPIYIAAIVTCFISAMGNRPQGSRWIYIGCMVLFACIMGIMLFFCGWNVWQSVKNITSAELEDIGKLISNRAALRDIILSLASTYGLYFIASILFMEPWHMITSFVQYLFLMPSFMNILMIYAFSNLHDVSWGTKGDNSAASDLGAVTSSKSKDGTHMVSVEIPTERTDINASYDKFLAALRQPRPDEKQKRDAKTKQEDSFKQYRTNLLLSWMFSNSLVVILLTNAAMSEFLFTSLGVNGERDQFNPFLRFTFYSVLGISLVRFIGCVMYLITRAICG</sequence>
<dbReference type="InterPro" id="IPR013616">
    <property type="entry name" value="Chitin_synth_N"/>
</dbReference>
<feature type="transmembrane region" description="Helical" evidence="7">
    <location>
        <begin position="617"/>
        <end position="637"/>
    </location>
</feature>
<name>A0A507EDH4_9FUNG</name>
<evidence type="ECO:0000256" key="1">
    <source>
        <dbReference type="ARBA" id="ARBA00004141"/>
    </source>
</evidence>
<dbReference type="PANTHER" id="PTHR22914">
    <property type="entry name" value="CHITIN SYNTHASE"/>
    <property type="match status" value="1"/>
</dbReference>
<feature type="region of interest" description="Disordered" evidence="8">
    <location>
        <begin position="101"/>
        <end position="120"/>
    </location>
</feature>
<dbReference type="GO" id="GO:0071555">
    <property type="term" value="P:cell wall organization"/>
    <property type="evidence" value="ECO:0007669"/>
    <property type="project" value="UniProtKB-KW"/>
</dbReference>
<evidence type="ECO:0000256" key="8">
    <source>
        <dbReference type="SAM" id="MobiDB-lite"/>
    </source>
</evidence>
<feature type="transmembrane region" description="Helical" evidence="7">
    <location>
        <begin position="695"/>
        <end position="714"/>
    </location>
</feature>
<organism evidence="10 11">
    <name type="scientific">Powellomyces hirtus</name>
    <dbReference type="NCBI Taxonomy" id="109895"/>
    <lineage>
        <taxon>Eukaryota</taxon>
        <taxon>Fungi</taxon>
        <taxon>Fungi incertae sedis</taxon>
        <taxon>Chytridiomycota</taxon>
        <taxon>Chytridiomycota incertae sedis</taxon>
        <taxon>Chytridiomycetes</taxon>
        <taxon>Spizellomycetales</taxon>
        <taxon>Powellomycetaceae</taxon>
        <taxon>Powellomyces</taxon>
    </lineage>
</organism>
<dbReference type="GO" id="GO:0005886">
    <property type="term" value="C:plasma membrane"/>
    <property type="evidence" value="ECO:0007669"/>
    <property type="project" value="UniProtKB-SubCell"/>
</dbReference>
<feature type="transmembrane region" description="Helical" evidence="7">
    <location>
        <begin position="643"/>
        <end position="668"/>
    </location>
</feature>
<dbReference type="AlphaFoldDB" id="A0A507EDH4"/>
<evidence type="ECO:0000256" key="2">
    <source>
        <dbReference type="ARBA" id="ARBA00012543"/>
    </source>
</evidence>
<dbReference type="GO" id="GO:0004100">
    <property type="term" value="F:chitin synthase activity"/>
    <property type="evidence" value="ECO:0007669"/>
    <property type="project" value="UniProtKB-UniRule"/>
</dbReference>
<dbReference type="STRING" id="109895.A0A507EDH4"/>
<gene>
    <name evidence="10" type="primary">PHI842</name>
    <name evidence="10" type="ORF">PhCBS80983_g00842</name>
</gene>
<feature type="compositionally biased region" description="Low complexity" evidence="8">
    <location>
        <begin position="10"/>
        <end position="23"/>
    </location>
</feature>
<dbReference type="CDD" id="cd04190">
    <property type="entry name" value="Chitin_synth_C"/>
    <property type="match status" value="1"/>
</dbReference>
<comment type="similarity">
    <text evidence="7">Belongs to the chitin synthase family.</text>
</comment>
<evidence type="ECO:0000256" key="3">
    <source>
        <dbReference type="ARBA" id="ARBA00022676"/>
    </source>
</evidence>
<dbReference type="PANTHER" id="PTHR22914:SF44">
    <property type="entry name" value="CHITIN SYNTHASE 2"/>
    <property type="match status" value="1"/>
</dbReference>
<dbReference type="EMBL" id="QEAQ01000005">
    <property type="protein sequence ID" value="TPX61871.1"/>
    <property type="molecule type" value="Genomic_DNA"/>
</dbReference>